<proteinExistence type="inferred from homology"/>
<dbReference type="InterPro" id="IPR015424">
    <property type="entry name" value="PyrdxlP-dep_Trfase"/>
</dbReference>
<comment type="cofactor">
    <cofactor evidence="1">
        <name>pyridoxal 5'-phosphate</name>
        <dbReference type="ChEBI" id="CHEBI:597326"/>
    </cofactor>
</comment>
<organism evidence="8 9">
    <name type="scientific">Anaerocolumna cellulosilytica</name>
    <dbReference type="NCBI Taxonomy" id="433286"/>
    <lineage>
        <taxon>Bacteria</taxon>
        <taxon>Bacillati</taxon>
        <taxon>Bacillota</taxon>
        <taxon>Clostridia</taxon>
        <taxon>Lachnospirales</taxon>
        <taxon>Lachnospiraceae</taxon>
        <taxon>Anaerocolumna</taxon>
    </lineage>
</organism>
<sequence length="405" mass="45103">MRSFEKSSKLDNVCYDIRGPVMDEANKMIGQGMNILKLNIGNPAPFGFRAPKALLARLNDNLTETEGYSDSKGLLSARKAIVKYCNKKGIENVTIEDVYTGNGVSELITLSMQGLLNYGDEILVPSPDYPLWTASVTLAGGKAVHYVCDESSEWFPDIKDIKSKITDRTKGIVVINPNNPTGTLYPKAILNEIAELARQSGLIIFADEIYDRLVLDELEHISIASLAPDLLTVTFNGLSKSHLIAGYRCGWMSLCGNKSFAKGYVEGINLLSSMRLCSNVPAQSVIEIALEMEEETKSLLLPGGRIYDQREYIYKALNEIPGISVVKPKAAFYMFPKIDVEKFNISSDEQFVLDFLKDKKILLTHGGGFHWGKPDHFRVVFLPELVELKKACTALADFMSYYRQK</sequence>
<evidence type="ECO:0000313" key="9">
    <source>
        <dbReference type="Proteomes" id="UP000515561"/>
    </source>
</evidence>
<dbReference type="KEGG" id="acel:acsn021_14450"/>
<evidence type="ECO:0000313" key="8">
    <source>
        <dbReference type="EMBL" id="BCJ93876.1"/>
    </source>
</evidence>
<evidence type="ECO:0000256" key="3">
    <source>
        <dbReference type="ARBA" id="ARBA00022576"/>
    </source>
</evidence>
<evidence type="ECO:0000256" key="5">
    <source>
        <dbReference type="ARBA" id="ARBA00022898"/>
    </source>
</evidence>
<evidence type="ECO:0000256" key="2">
    <source>
        <dbReference type="ARBA" id="ARBA00007441"/>
    </source>
</evidence>
<dbReference type="GO" id="GO:0004021">
    <property type="term" value="F:L-alanine:2-oxoglutarate aminotransferase activity"/>
    <property type="evidence" value="ECO:0007669"/>
    <property type="project" value="UniProtKB-EC"/>
</dbReference>
<dbReference type="CDD" id="cd00609">
    <property type="entry name" value="AAT_like"/>
    <property type="match status" value="1"/>
</dbReference>
<dbReference type="GO" id="GO:0030170">
    <property type="term" value="F:pyridoxal phosphate binding"/>
    <property type="evidence" value="ECO:0007669"/>
    <property type="project" value="InterPro"/>
</dbReference>
<evidence type="ECO:0000256" key="6">
    <source>
        <dbReference type="ARBA" id="ARBA00026106"/>
    </source>
</evidence>
<dbReference type="InterPro" id="IPR051926">
    <property type="entry name" value="Ala_Aminotransferase"/>
</dbReference>
<dbReference type="AlphaFoldDB" id="A0A6S6QVZ4"/>
<feature type="domain" description="Aminotransferase class I/classII large" evidence="7">
    <location>
        <begin position="35"/>
        <end position="395"/>
    </location>
</feature>
<evidence type="ECO:0000256" key="4">
    <source>
        <dbReference type="ARBA" id="ARBA00022679"/>
    </source>
</evidence>
<dbReference type="EC" id="2.6.1.2" evidence="6"/>
<dbReference type="Pfam" id="PF00155">
    <property type="entry name" value="Aminotran_1_2"/>
    <property type="match status" value="1"/>
</dbReference>
<protein>
    <recommendedName>
        <fullName evidence="6">alanine transaminase</fullName>
        <ecNumber evidence="6">2.6.1.2</ecNumber>
    </recommendedName>
</protein>
<name>A0A6S6QVZ4_9FIRM</name>
<dbReference type="RefSeq" id="WP_184092543.1">
    <property type="nucleotide sequence ID" value="NZ_AP023367.1"/>
</dbReference>
<keyword evidence="9" id="KW-1185">Reference proteome</keyword>
<dbReference type="InterPro" id="IPR015422">
    <property type="entry name" value="PyrdxlP-dep_Trfase_small"/>
</dbReference>
<dbReference type="InterPro" id="IPR004839">
    <property type="entry name" value="Aminotransferase_I/II_large"/>
</dbReference>
<dbReference type="Gene3D" id="3.90.1150.10">
    <property type="entry name" value="Aspartate Aminotransferase, domain 1"/>
    <property type="match status" value="1"/>
</dbReference>
<dbReference type="PANTHER" id="PTHR43488:SF2">
    <property type="entry name" value="GLUTAMATE-PYRUVATE AMINOTRANSFERASE ALAA"/>
    <property type="match status" value="1"/>
</dbReference>
<keyword evidence="5" id="KW-0663">Pyridoxal phosphate</keyword>
<keyword evidence="4 8" id="KW-0808">Transferase</keyword>
<evidence type="ECO:0000256" key="1">
    <source>
        <dbReference type="ARBA" id="ARBA00001933"/>
    </source>
</evidence>
<dbReference type="SUPFAM" id="SSF53383">
    <property type="entry name" value="PLP-dependent transferases"/>
    <property type="match status" value="1"/>
</dbReference>
<keyword evidence="3 8" id="KW-0032">Aminotransferase</keyword>
<dbReference type="Gene3D" id="3.40.640.10">
    <property type="entry name" value="Type I PLP-dependent aspartate aminotransferase-like (Major domain)"/>
    <property type="match status" value="1"/>
</dbReference>
<dbReference type="PANTHER" id="PTHR43488">
    <property type="entry name" value="GLUTAMATE-PYRUVATE AMINOTRANSFERASE ALAA"/>
    <property type="match status" value="1"/>
</dbReference>
<evidence type="ECO:0000259" key="7">
    <source>
        <dbReference type="Pfam" id="PF00155"/>
    </source>
</evidence>
<reference evidence="8 9" key="1">
    <citation type="journal article" date="2016" name="Int. J. Syst. Evol. Microbiol.">
        <title>Descriptions of Anaerotaenia torta gen. nov., sp. nov. and Anaerocolumna cellulosilytica gen. nov., sp. nov. isolated from a methanogenic reactor of cattle waste.</title>
        <authorList>
            <person name="Uek A."/>
            <person name="Ohtaki Y."/>
            <person name="Kaku N."/>
            <person name="Ueki K."/>
        </authorList>
    </citation>
    <scope>NUCLEOTIDE SEQUENCE [LARGE SCALE GENOMIC DNA]</scope>
    <source>
        <strain evidence="8 9">SN021</strain>
    </source>
</reference>
<comment type="similarity">
    <text evidence="2">Belongs to the class-I pyridoxal-phosphate-dependent aminotransferase family.</text>
</comment>
<accession>A0A6S6QVZ4</accession>
<gene>
    <name evidence="8" type="ORF">acsn021_14450</name>
</gene>
<dbReference type="InterPro" id="IPR015421">
    <property type="entry name" value="PyrdxlP-dep_Trfase_major"/>
</dbReference>
<dbReference type="Proteomes" id="UP000515561">
    <property type="component" value="Chromosome"/>
</dbReference>
<dbReference type="EMBL" id="AP023367">
    <property type="protein sequence ID" value="BCJ93876.1"/>
    <property type="molecule type" value="Genomic_DNA"/>
</dbReference>